<evidence type="ECO:0000259" key="1">
    <source>
        <dbReference type="PROSITE" id="PS50943"/>
    </source>
</evidence>
<evidence type="ECO:0000313" key="2">
    <source>
        <dbReference type="EMBL" id="MFB9681192.1"/>
    </source>
</evidence>
<dbReference type="EMBL" id="JBHMBS010000031">
    <property type="protein sequence ID" value="MFB9681192.1"/>
    <property type="molecule type" value="Genomic_DNA"/>
</dbReference>
<dbReference type="InterPro" id="IPR001387">
    <property type="entry name" value="Cro/C1-type_HTH"/>
</dbReference>
<dbReference type="PROSITE" id="PS50943">
    <property type="entry name" value="HTH_CROC1"/>
    <property type="match status" value="1"/>
</dbReference>
<accession>A0ABV5TPY6</accession>
<feature type="domain" description="HTH cro/C1-type" evidence="1">
    <location>
        <begin position="79"/>
        <end position="113"/>
    </location>
</feature>
<gene>
    <name evidence="2" type="ORF">ACFFRH_37430</name>
</gene>
<organism evidence="2 3">
    <name type="scientific">Streptosporangium vulgare</name>
    <dbReference type="NCBI Taxonomy" id="46190"/>
    <lineage>
        <taxon>Bacteria</taxon>
        <taxon>Bacillati</taxon>
        <taxon>Actinomycetota</taxon>
        <taxon>Actinomycetes</taxon>
        <taxon>Streptosporangiales</taxon>
        <taxon>Streptosporangiaceae</taxon>
        <taxon>Streptosporangium</taxon>
    </lineage>
</organism>
<keyword evidence="3" id="KW-1185">Reference proteome</keyword>
<dbReference type="RefSeq" id="WP_386162289.1">
    <property type="nucleotide sequence ID" value="NZ_JBHMBS010000031.1"/>
</dbReference>
<protein>
    <submittedName>
        <fullName evidence="2">Helix-turn-helix domain-containing protein</fullName>
    </submittedName>
</protein>
<reference evidence="2 3" key="1">
    <citation type="submission" date="2024-09" db="EMBL/GenBank/DDBJ databases">
        <authorList>
            <person name="Sun Q."/>
            <person name="Mori K."/>
        </authorList>
    </citation>
    <scope>NUCLEOTIDE SEQUENCE [LARGE SCALE GENOMIC DNA]</scope>
    <source>
        <strain evidence="2 3">JCM 3028</strain>
    </source>
</reference>
<evidence type="ECO:0000313" key="3">
    <source>
        <dbReference type="Proteomes" id="UP001589610"/>
    </source>
</evidence>
<proteinExistence type="predicted"/>
<name>A0ABV5TPY6_9ACTN</name>
<dbReference type="Proteomes" id="UP001589610">
    <property type="component" value="Unassembled WGS sequence"/>
</dbReference>
<sequence length="458" mass="50074">MGQITRSRRAQIQREATALRMRGQRDGWPAEQIVTAIRSACPEVLPLEAWRLALGWSRAQTVTKVGDLYLADGLRPTALSEAMLCRYEHGQDRPGPEYTVMLARAYGARPDQLGLQIHAQRCCAASPTPLSDDEREDPMRRRTLITAAGLSVPLHLLLRLEDALAVPVESGRPAALAEIQQRLQVARGQFDVSALAPLLGAFPALLSAALDTAKRVDTPAGWATLASCYNLATDALNKVGRKDTALRTADRGVLYAQRSEDAVAQGASARAMGMMLRTSGRHDAATKVVERAADTLAVMGLRKAPHLGTYLRLMCTSAYTASQAGDRQQAFTRLADAERAAERLTALTGKTDAELFVKMYGVNLNYALGDAGAAVRAGQELRPDMYKTPERRGRYHTDMARAWWQWGKPEETAYALLAAHKEAPSEVRDRPKIRQIATDLTTMHPRVSGVRELATALT</sequence>
<comment type="caution">
    <text evidence="2">The sequence shown here is derived from an EMBL/GenBank/DDBJ whole genome shotgun (WGS) entry which is preliminary data.</text>
</comment>